<evidence type="ECO:0000256" key="1">
    <source>
        <dbReference type="ARBA" id="ARBA00004651"/>
    </source>
</evidence>
<dbReference type="EMBL" id="JBEDNQ010000011">
    <property type="protein sequence ID" value="MEQ3553757.1"/>
    <property type="molecule type" value="Genomic_DNA"/>
</dbReference>
<dbReference type="Pfam" id="PF07690">
    <property type="entry name" value="MFS_1"/>
    <property type="match status" value="1"/>
</dbReference>
<comment type="subcellular location">
    <subcellularLocation>
        <location evidence="1">Cell membrane</location>
        <topology evidence="1">Multi-pass membrane protein</topology>
    </subcellularLocation>
</comment>
<dbReference type="InterPro" id="IPR020846">
    <property type="entry name" value="MFS_dom"/>
</dbReference>
<dbReference type="InterPro" id="IPR011701">
    <property type="entry name" value="MFS"/>
</dbReference>
<dbReference type="Gene3D" id="1.20.1250.20">
    <property type="entry name" value="MFS general substrate transporter like domains"/>
    <property type="match status" value="1"/>
</dbReference>
<keyword evidence="2 5" id="KW-0812">Transmembrane</keyword>
<evidence type="ECO:0000256" key="4">
    <source>
        <dbReference type="ARBA" id="ARBA00023136"/>
    </source>
</evidence>
<dbReference type="SUPFAM" id="SSF103473">
    <property type="entry name" value="MFS general substrate transporter"/>
    <property type="match status" value="1"/>
</dbReference>
<feature type="transmembrane region" description="Helical" evidence="5">
    <location>
        <begin position="94"/>
        <end position="116"/>
    </location>
</feature>
<evidence type="ECO:0000313" key="8">
    <source>
        <dbReference type="Proteomes" id="UP001494902"/>
    </source>
</evidence>
<feature type="transmembrane region" description="Helical" evidence="5">
    <location>
        <begin position="68"/>
        <end position="88"/>
    </location>
</feature>
<name>A0ABV1KH24_9PSEU</name>
<evidence type="ECO:0000313" key="7">
    <source>
        <dbReference type="EMBL" id="MEQ3553757.1"/>
    </source>
</evidence>
<sequence>MLAQFGLWTVLLTPVTVTLALKVASLDGVNKATALGLILGIGAFIAMICMPIWGALSDRTTSRFGRRRPWLAAGVVAGGIGLAVIVLAPNMLVLGLGWCLCQAAFNATQAALNAILPDHIPDAQRGRVSGLLGLTPISAVLLGTLIVQVVGSPSVWMFLVPLAVAALFVGLLVAVLPDRPRADVPAGPHTARVNPVEFVRGFWISPRRHPDLRGPS</sequence>
<gene>
    <name evidence="7" type="ORF">WIS52_25060</name>
</gene>
<evidence type="ECO:0000256" key="2">
    <source>
        <dbReference type="ARBA" id="ARBA00022692"/>
    </source>
</evidence>
<feature type="domain" description="Major facilitator superfamily (MFS) profile" evidence="6">
    <location>
        <begin position="1"/>
        <end position="216"/>
    </location>
</feature>
<evidence type="ECO:0000259" key="6">
    <source>
        <dbReference type="PROSITE" id="PS50850"/>
    </source>
</evidence>
<protein>
    <submittedName>
        <fullName evidence="7">MFS transporter</fullName>
    </submittedName>
</protein>
<keyword evidence="8" id="KW-1185">Reference proteome</keyword>
<proteinExistence type="predicted"/>
<feature type="transmembrane region" description="Helical" evidence="5">
    <location>
        <begin position="128"/>
        <end position="150"/>
    </location>
</feature>
<dbReference type="PANTHER" id="PTHR23528:SF1">
    <property type="entry name" value="MAJOR FACILITATOR SUPERFAMILY (MFS) PROFILE DOMAIN-CONTAINING PROTEIN"/>
    <property type="match status" value="1"/>
</dbReference>
<keyword evidence="4 5" id="KW-0472">Membrane</keyword>
<comment type="caution">
    <text evidence="7">The sequence shown here is derived from an EMBL/GenBank/DDBJ whole genome shotgun (WGS) entry which is preliminary data.</text>
</comment>
<evidence type="ECO:0000256" key="3">
    <source>
        <dbReference type="ARBA" id="ARBA00022989"/>
    </source>
</evidence>
<dbReference type="Proteomes" id="UP001494902">
    <property type="component" value="Unassembled WGS sequence"/>
</dbReference>
<dbReference type="InterPro" id="IPR036259">
    <property type="entry name" value="MFS_trans_sf"/>
</dbReference>
<evidence type="ECO:0000256" key="5">
    <source>
        <dbReference type="SAM" id="Phobius"/>
    </source>
</evidence>
<dbReference type="PROSITE" id="PS50850">
    <property type="entry name" value="MFS"/>
    <property type="match status" value="1"/>
</dbReference>
<accession>A0ABV1KH24</accession>
<dbReference type="PANTHER" id="PTHR23528">
    <property type="match status" value="1"/>
</dbReference>
<feature type="transmembrane region" description="Helical" evidence="5">
    <location>
        <begin position="156"/>
        <end position="176"/>
    </location>
</feature>
<reference evidence="7 8" key="1">
    <citation type="submission" date="2024-03" db="EMBL/GenBank/DDBJ databases">
        <title>Draft genome sequence of Pseudonocardia nematodicida JCM 31783.</title>
        <authorList>
            <person name="Butdee W."/>
            <person name="Duangmal K."/>
        </authorList>
    </citation>
    <scope>NUCLEOTIDE SEQUENCE [LARGE SCALE GENOMIC DNA]</scope>
    <source>
        <strain evidence="7 8">JCM 31783</strain>
    </source>
</reference>
<keyword evidence="3 5" id="KW-1133">Transmembrane helix</keyword>
<organism evidence="7 8">
    <name type="scientific">Pseudonocardia nematodicida</name>
    <dbReference type="NCBI Taxonomy" id="1206997"/>
    <lineage>
        <taxon>Bacteria</taxon>
        <taxon>Bacillati</taxon>
        <taxon>Actinomycetota</taxon>
        <taxon>Actinomycetes</taxon>
        <taxon>Pseudonocardiales</taxon>
        <taxon>Pseudonocardiaceae</taxon>
        <taxon>Pseudonocardia</taxon>
    </lineage>
</organism>
<feature type="transmembrane region" description="Helical" evidence="5">
    <location>
        <begin position="36"/>
        <end position="56"/>
    </location>
</feature>